<dbReference type="RefSeq" id="WP_256619302.1">
    <property type="nucleotide sequence ID" value="NZ_JANIBC010000005.1"/>
</dbReference>
<evidence type="ECO:0000313" key="6">
    <source>
        <dbReference type="Proteomes" id="UP001142610"/>
    </source>
</evidence>
<evidence type="ECO:0000313" key="5">
    <source>
        <dbReference type="EMBL" id="MCQ8185415.1"/>
    </source>
</evidence>
<dbReference type="Pfam" id="PF01464">
    <property type="entry name" value="SLT"/>
    <property type="match status" value="1"/>
</dbReference>
<dbReference type="Gene3D" id="1.25.20.10">
    <property type="entry name" value="Bacterial muramidases"/>
    <property type="match status" value="1"/>
</dbReference>
<sequence length="722" mass="80371">MLGRVLLLILLLTAATGFAPGPPRLKPEPPAPPYLSREEARVLRDVFESVDDRRYTHARESRLVLQDPLARAMANWKLLSSSALDLTLAEYDVFLDQHPGWPNPITLQRKAEALMDEDTPPEEVVAFFERREPVSGFGKLHLARALYALRNEEAARGYLLSAWTEHNFNAADSRALLADFGRYLGPDDHFAKADRALFRRSTGGVEDVQGLLSRTRAAEVAVRVDLLRGRRRGWQAYERLPRETRMDPGVLHAAVRYLRRAGREEEAVQLAGLAPLNPDELRSPEGWFYERKLLARWALKQGRFSDAYALSAYSGLKEGADFAEAEFMAGWVALRFLGDAERARQHFGFLTQGVSSPISLARGNYWLARAYEALGDDVRARAYYLVAADYPYTFYGQLAIETIGQGAPLFAFPAAEPVTEGERALLQQRDLARAMRILDHLDADTDFRRFALALDDQLTRPGEVKAFAELVRDAGEFDLIVRAGKTTRRSGAIVPEVIYPLVPVPARAAAFTEKPLILGLSRQESEFKVDAYSSARAKGMMQLLDSTARITARKEGIPFYSDRLLTDADYNFTLGAAHLSHLVERFGGSYVMVLAAYNAGPHRVDDWVAEYGDPRRRDVDPVDWVELIPFSETRNYVMRVLENTQVYRSRLDGLPLGLQLSEDLTRGSTASFAAIGQPVPVPVLWGRAADAGGPLIDIDTLGPSLSAVWEQGTLSQPSPTAP</sequence>
<feature type="domain" description="Transglycosylase SLT" evidence="4">
    <location>
        <begin position="513"/>
        <end position="614"/>
    </location>
</feature>
<evidence type="ECO:0000256" key="3">
    <source>
        <dbReference type="ARBA" id="ARBA00022729"/>
    </source>
</evidence>
<dbReference type="Proteomes" id="UP001142610">
    <property type="component" value="Unassembled WGS sequence"/>
</dbReference>
<dbReference type="GO" id="GO:0042597">
    <property type="term" value="C:periplasmic space"/>
    <property type="evidence" value="ECO:0007669"/>
    <property type="project" value="InterPro"/>
</dbReference>
<dbReference type="CDD" id="cd13401">
    <property type="entry name" value="Slt70-like"/>
    <property type="match status" value="1"/>
</dbReference>
<dbReference type="PANTHER" id="PTHR37423:SF2">
    <property type="entry name" value="MEMBRANE-BOUND LYTIC MUREIN TRANSGLYCOSYLASE C"/>
    <property type="match status" value="1"/>
</dbReference>
<evidence type="ECO:0000256" key="1">
    <source>
        <dbReference type="ARBA" id="ARBA00007734"/>
    </source>
</evidence>
<comment type="similarity">
    <text evidence="1">Belongs to the transglycosylase Slt family.</text>
</comment>
<dbReference type="SUPFAM" id="SSF48435">
    <property type="entry name" value="Bacterial muramidases"/>
    <property type="match status" value="1"/>
</dbReference>
<dbReference type="AlphaFoldDB" id="A0A9X2RHX5"/>
<keyword evidence="6" id="KW-1185">Reference proteome</keyword>
<organism evidence="5 6">
    <name type="scientific">Parvularcula maris</name>
    <dbReference type="NCBI Taxonomy" id="2965077"/>
    <lineage>
        <taxon>Bacteria</taxon>
        <taxon>Pseudomonadati</taxon>
        <taxon>Pseudomonadota</taxon>
        <taxon>Alphaproteobacteria</taxon>
        <taxon>Parvularculales</taxon>
        <taxon>Parvularculaceae</taxon>
        <taxon>Parvularcula</taxon>
    </lineage>
</organism>
<evidence type="ECO:0000256" key="2">
    <source>
        <dbReference type="ARBA" id="ARBA00009387"/>
    </source>
</evidence>
<dbReference type="SUPFAM" id="SSF53955">
    <property type="entry name" value="Lysozyme-like"/>
    <property type="match status" value="1"/>
</dbReference>
<dbReference type="PANTHER" id="PTHR37423">
    <property type="entry name" value="SOLUBLE LYTIC MUREIN TRANSGLYCOSYLASE-RELATED"/>
    <property type="match status" value="1"/>
</dbReference>
<dbReference type="EMBL" id="JANIBC010000005">
    <property type="protein sequence ID" value="MCQ8185415.1"/>
    <property type="molecule type" value="Genomic_DNA"/>
</dbReference>
<dbReference type="InterPro" id="IPR008939">
    <property type="entry name" value="Lytic_TGlycosylase_superhlx_U"/>
</dbReference>
<accession>A0A9X2RHX5</accession>
<gene>
    <name evidence="5" type="ORF">NOG11_08410</name>
</gene>
<reference evidence="5" key="1">
    <citation type="submission" date="2022-07" db="EMBL/GenBank/DDBJ databases">
        <title>Parvularcula maris sp. nov., an algicidal bacterium isolated from seawater.</title>
        <authorList>
            <person name="Li F."/>
        </authorList>
    </citation>
    <scope>NUCLEOTIDE SEQUENCE</scope>
    <source>
        <strain evidence="5">BGMRC 0090</strain>
    </source>
</reference>
<keyword evidence="3" id="KW-0732">Signal</keyword>
<evidence type="ECO:0000259" key="4">
    <source>
        <dbReference type="Pfam" id="PF01464"/>
    </source>
</evidence>
<dbReference type="InterPro" id="IPR008258">
    <property type="entry name" value="Transglycosylase_SLT_dom_1"/>
</dbReference>
<name>A0A9X2RHX5_9PROT</name>
<dbReference type="GO" id="GO:0004553">
    <property type="term" value="F:hydrolase activity, hydrolyzing O-glycosyl compounds"/>
    <property type="evidence" value="ECO:0007669"/>
    <property type="project" value="InterPro"/>
</dbReference>
<proteinExistence type="inferred from homology"/>
<dbReference type="InterPro" id="IPR023346">
    <property type="entry name" value="Lysozyme-like_dom_sf"/>
</dbReference>
<comment type="caution">
    <text evidence="5">The sequence shown here is derived from an EMBL/GenBank/DDBJ whole genome shotgun (WGS) entry which is preliminary data.</text>
</comment>
<comment type="similarity">
    <text evidence="2">Belongs to the virb1 family.</text>
</comment>
<dbReference type="Gene3D" id="1.10.530.10">
    <property type="match status" value="1"/>
</dbReference>
<protein>
    <submittedName>
        <fullName evidence="5">Lytic transglycosylase domain-containing protein</fullName>
    </submittedName>
</protein>